<evidence type="ECO:0000313" key="2">
    <source>
        <dbReference type="Proteomes" id="UP000775213"/>
    </source>
</evidence>
<dbReference type="AlphaFoldDB" id="A0AAV7GVD9"/>
<protein>
    <submittedName>
        <fullName evidence="1">Uncharacterized protein</fullName>
    </submittedName>
</protein>
<organism evidence="1 2">
    <name type="scientific">Dendrobium chrysotoxum</name>
    <name type="common">Orchid</name>
    <dbReference type="NCBI Taxonomy" id="161865"/>
    <lineage>
        <taxon>Eukaryota</taxon>
        <taxon>Viridiplantae</taxon>
        <taxon>Streptophyta</taxon>
        <taxon>Embryophyta</taxon>
        <taxon>Tracheophyta</taxon>
        <taxon>Spermatophyta</taxon>
        <taxon>Magnoliopsida</taxon>
        <taxon>Liliopsida</taxon>
        <taxon>Asparagales</taxon>
        <taxon>Orchidaceae</taxon>
        <taxon>Epidendroideae</taxon>
        <taxon>Malaxideae</taxon>
        <taxon>Dendrobiinae</taxon>
        <taxon>Dendrobium</taxon>
    </lineage>
</organism>
<keyword evidence="2" id="KW-1185">Reference proteome</keyword>
<comment type="caution">
    <text evidence="1">The sequence shown here is derived from an EMBL/GenBank/DDBJ whole genome shotgun (WGS) entry which is preliminary data.</text>
</comment>
<reference evidence="1 2" key="1">
    <citation type="journal article" date="2021" name="Hortic Res">
        <title>Chromosome-scale assembly of the Dendrobium chrysotoxum genome enhances the understanding of orchid evolution.</title>
        <authorList>
            <person name="Zhang Y."/>
            <person name="Zhang G.Q."/>
            <person name="Zhang D."/>
            <person name="Liu X.D."/>
            <person name="Xu X.Y."/>
            <person name="Sun W.H."/>
            <person name="Yu X."/>
            <person name="Zhu X."/>
            <person name="Wang Z.W."/>
            <person name="Zhao X."/>
            <person name="Zhong W.Y."/>
            <person name="Chen H."/>
            <person name="Yin W.L."/>
            <person name="Huang T."/>
            <person name="Niu S.C."/>
            <person name="Liu Z.J."/>
        </authorList>
    </citation>
    <scope>NUCLEOTIDE SEQUENCE [LARGE SCALE GENOMIC DNA]</scope>
    <source>
        <strain evidence="1">Lindl</strain>
    </source>
</reference>
<dbReference type="Proteomes" id="UP000775213">
    <property type="component" value="Unassembled WGS sequence"/>
</dbReference>
<name>A0AAV7GVD9_DENCH</name>
<gene>
    <name evidence="1" type="ORF">IEQ34_005928</name>
</gene>
<sequence>MGVADAKDLRTENCICLISIETKRRREMNIYRVEEKRSAPSREFLRLLGLVVKVSEIVCKVPVSSRRGSVHGPVFW</sequence>
<evidence type="ECO:0000313" key="1">
    <source>
        <dbReference type="EMBL" id="KAH0465825.1"/>
    </source>
</evidence>
<accession>A0AAV7GVD9</accession>
<proteinExistence type="predicted"/>
<dbReference type="EMBL" id="JAGFBR010000006">
    <property type="protein sequence ID" value="KAH0465825.1"/>
    <property type="molecule type" value="Genomic_DNA"/>
</dbReference>